<organism evidence="1 2">
    <name type="scientific">Psychroserpens ponticola</name>
    <dbReference type="NCBI Taxonomy" id="2932268"/>
    <lineage>
        <taxon>Bacteria</taxon>
        <taxon>Pseudomonadati</taxon>
        <taxon>Bacteroidota</taxon>
        <taxon>Flavobacteriia</taxon>
        <taxon>Flavobacteriales</taxon>
        <taxon>Flavobacteriaceae</taxon>
        <taxon>Psychroserpens</taxon>
    </lineage>
</organism>
<accession>A0ABY7RYP7</accession>
<sequence length="284" mass="32495">MNYLNYLVGIFFFGITISMAAQQHVSYDGVKMNSNLEISEAQISKEKIMLVLHEIDMTKHQTDNCEDCPTSKSLILDVDFTRSFKFPITEDDSVYVRVTHLQKNLAEHKHNLSQVNTMNASRNRSEENQLKNQADVIKVKGQEIAKLMQEGKLSPEEAQKQLLALSEPYLNKLDHSAIANTEAEEFQNNSNFSIVFYNDDTKTESQPYSGYLYIKTFNEERFVAEFRGIHIEQCVEKRVVSSEEEKAKCSSIQSQYLPETKVLHEGSGTMTLNVAIKEFQNNRG</sequence>
<dbReference type="RefSeq" id="WP_249996415.1">
    <property type="nucleotide sequence ID" value="NZ_CP116221.1"/>
</dbReference>
<dbReference type="EMBL" id="CP116221">
    <property type="protein sequence ID" value="WCO01993.1"/>
    <property type="molecule type" value="Genomic_DNA"/>
</dbReference>
<evidence type="ECO:0000313" key="2">
    <source>
        <dbReference type="Proteomes" id="UP001202717"/>
    </source>
</evidence>
<name>A0ABY7RYP7_9FLAO</name>
<gene>
    <name evidence="1" type="ORF">MUN68_000535</name>
</gene>
<protein>
    <submittedName>
        <fullName evidence="1">Uncharacterized protein</fullName>
    </submittedName>
</protein>
<keyword evidence="2" id="KW-1185">Reference proteome</keyword>
<reference evidence="1 2" key="1">
    <citation type="submission" date="2023-01" db="EMBL/GenBank/DDBJ databases">
        <title>Psychroserpens ponticola sp. nov., isolated from seawater.</title>
        <authorList>
            <person name="Kristyanto S."/>
            <person name="Jung J."/>
            <person name="Kim J.M."/>
            <person name="Jeon C.O."/>
        </authorList>
    </citation>
    <scope>NUCLEOTIDE SEQUENCE [LARGE SCALE GENOMIC DNA]</scope>
    <source>
        <strain evidence="1 2">MSW6</strain>
    </source>
</reference>
<dbReference type="Proteomes" id="UP001202717">
    <property type="component" value="Chromosome"/>
</dbReference>
<evidence type="ECO:0000313" key="1">
    <source>
        <dbReference type="EMBL" id="WCO01993.1"/>
    </source>
</evidence>
<proteinExistence type="predicted"/>